<proteinExistence type="predicted"/>
<gene>
    <name evidence="1" type="ordered locus">Dester_1176</name>
</gene>
<dbReference type="HOGENOM" id="CLU_2057641_0_0_0"/>
<dbReference type="Proteomes" id="UP000007102">
    <property type="component" value="Chromosome"/>
</dbReference>
<dbReference type="eggNOG" id="ENOG5034B9S">
    <property type="taxonomic scope" value="Bacteria"/>
</dbReference>
<accession>F0S0D3</accession>
<dbReference type="InParanoid" id="F0S0D3"/>
<dbReference type="OrthoDB" id="15287at2"/>
<organism evidence="1 2">
    <name type="scientific">Desulfurobacterium thermolithotrophum (strain DSM 11699 / BSA)</name>
    <dbReference type="NCBI Taxonomy" id="868864"/>
    <lineage>
        <taxon>Bacteria</taxon>
        <taxon>Pseudomonadati</taxon>
        <taxon>Aquificota</taxon>
        <taxon>Aquificia</taxon>
        <taxon>Desulfurobacteriales</taxon>
        <taxon>Desulfurobacteriaceae</taxon>
        <taxon>Desulfurobacterium</taxon>
    </lineage>
</organism>
<name>F0S0D3_DESTD</name>
<protein>
    <recommendedName>
        <fullName evidence="3">Roadblock/LC7 family protein</fullName>
    </recommendedName>
</protein>
<dbReference type="EMBL" id="CP002543">
    <property type="protein sequence ID" value="ADY73812.1"/>
    <property type="molecule type" value="Genomic_DNA"/>
</dbReference>
<dbReference type="STRING" id="868864.Dester_1176"/>
<evidence type="ECO:0000313" key="2">
    <source>
        <dbReference type="Proteomes" id="UP000007102"/>
    </source>
</evidence>
<dbReference type="RefSeq" id="WP_013638764.1">
    <property type="nucleotide sequence ID" value="NC_015185.1"/>
</dbReference>
<evidence type="ECO:0008006" key="3">
    <source>
        <dbReference type="Google" id="ProtNLM"/>
    </source>
</evidence>
<dbReference type="Gene3D" id="3.30.450.30">
    <property type="entry name" value="Dynein light chain 2a, cytoplasmic"/>
    <property type="match status" value="1"/>
</dbReference>
<dbReference type="KEGG" id="dte:Dester_1176"/>
<dbReference type="AlphaFoldDB" id="F0S0D3"/>
<reference evidence="1 2" key="1">
    <citation type="journal article" date="2011" name="Stand. Genomic Sci.">
        <title>Complete genome sequence of the thermophilic sulfur-reducer Desulfurobacterium thermolithotrophum type strain (BSA(T)) from a deep-sea hydrothermal vent.</title>
        <authorList>
            <person name="Goker M."/>
            <person name="Daligault H."/>
            <person name="Mwirichia R."/>
            <person name="Lapidus A."/>
            <person name="Lucas S."/>
            <person name="Deshpande S."/>
            <person name="Pagani I."/>
            <person name="Tapia R."/>
            <person name="Cheng J.F."/>
            <person name="Goodwin L."/>
            <person name="Pitluck S."/>
            <person name="Liolios K."/>
            <person name="Ivanova N."/>
            <person name="Mavromatis K."/>
            <person name="Mikhailova N."/>
            <person name="Pati A."/>
            <person name="Chen A."/>
            <person name="Palaniappan K."/>
            <person name="Han C."/>
            <person name="Land M."/>
            <person name="Hauser L."/>
            <person name="Pan C."/>
            <person name="Brambilla E.M."/>
            <person name="Rohde M."/>
            <person name="Spring S."/>
            <person name="Sikorski J."/>
            <person name="Wirth R."/>
            <person name="Detter J.C."/>
            <person name="Woyke T."/>
            <person name="Bristow J."/>
            <person name="Eisen J.A."/>
            <person name="Markowitz V."/>
            <person name="Hugenholtz P."/>
            <person name="Kyrpides N.C."/>
            <person name="Klenk H.P."/>
        </authorList>
    </citation>
    <scope>NUCLEOTIDE SEQUENCE [LARGE SCALE GENOMIC DNA]</scope>
    <source>
        <strain evidence="2">DSM 11699 / BSA</strain>
    </source>
</reference>
<evidence type="ECO:0000313" key="1">
    <source>
        <dbReference type="EMBL" id="ADY73812.1"/>
    </source>
</evidence>
<dbReference type="SUPFAM" id="SSF103196">
    <property type="entry name" value="Roadblock/LC7 domain"/>
    <property type="match status" value="1"/>
</dbReference>
<keyword evidence="2" id="KW-1185">Reference proteome</keyword>
<reference evidence="2" key="2">
    <citation type="submission" date="2011-02" db="EMBL/GenBank/DDBJ databases">
        <title>The complete genome of Desulfurobacterium thermolithotrophum DSM 11699.</title>
        <authorList>
            <consortium name="US DOE Joint Genome Institute (JGI-PGF)"/>
            <person name="Lucas S."/>
            <person name="Copeland A."/>
            <person name="Lapidus A."/>
            <person name="Bruce D."/>
            <person name="Goodwin L."/>
            <person name="Pitluck S."/>
            <person name="Kyrpides N."/>
            <person name="Mavromatis K."/>
            <person name="Pagani I."/>
            <person name="Ivanova N."/>
            <person name="Mikhailova N."/>
            <person name="Daligault H."/>
            <person name="Detter J.C."/>
            <person name="Tapia R."/>
            <person name="Han C."/>
            <person name="Land M."/>
            <person name="Hauser L."/>
            <person name="Markowitz V."/>
            <person name="Cheng J.-F."/>
            <person name="Hugenholtz P."/>
            <person name="Woyke T."/>
            <person name="Wu D."/>
            <person name="Spring S."/>
            <person name="Brambilla E."/>
            <person name="Klenk H.-P."/>
            <person name="Eisen J.A."/>
        </authorList>
    </citation>
    <scope>NUCLEOTIDE SEQUENCE [LARGE SCALE GENOMIC DNA]</scope>
    <source>
        <strain evidence="2">DSM 11699 / BSA</strain>
    </source>
</reference>
<sequence length="119" mass="13657">MEEKLKEIANSIPEVKSLSIVDEEGFILYKFDKPGLDVDPEEISVHIVNPVKTLVESIEDISGEKDSLEEMVLFTEKHVLLVYKLVNDTYLVALAERDHLYGKIRFKLRAKLNEIKLSL</sequence>